<dbReference type="SMART" id="SM00116">
    <property type="entry name" value="CBS"/>
    <property type="match status" value="2"/>
</dbReference>
<dbReference type="InterPro" id="IPR000644">
    <property type="entry name" value="CBS_dom"/>
</dbReference>
<keyword evidence="1 2" id="KW-0129">CBS domain</keyword>
<evidence type="ECO:0000259" key="3">
    <source>
        <dbReference type="PROSITE" id="PS51371"/>
    </source>
</evidence>
<dbReference type="RefSeq" id="WP_075609193.1">
    <property type="nucleotide sequence ID" value="NZ_CP052766.1"/>
</dbReference>
<dbReference type="PROSITE" id="PS51371">
    <property type="entry name" value="CBS"/>
    <property type="match status" value="2"/>
</dbReference>
<dbReference type="EMBL" id="CP052766">
    <property type="protein sequence ID" value="QJR79479.1"/>
    <property type="molecule type" value="Genomic_DNA"/>
</dbReference>
<feature type="domain" description="CBS" evidence="3">
    <location>
        <begin position="77"/>
        <end position="133"/>
    </location>
</feature>
<evidence type="ECO:0000313" key="4">
    <source>
        <dbReference type="EMBL" id="QJR79479.1"/>
    </source>
</evidence>
<gene>
    <name evidence="4" type="ORF">CA267_001045</name>
</gene>
<keyword evidence="5" id="KW-1185">Reference proteome</keyword>
<dbReference type="SUPFAM" id="SSF54631">
    <property type="entry name" value="CBS-domain pair"/>
    <property type="match status" value="1"/>
</dbReference>
<evidence type="ECO:0000256" key="1">
    <source>
        <dbReference type="ARBA" id="ARBA00023122"/>
    </source>
</evidence>
<organism evidence="4 5">
    <name type="scientific">Alteromonas pelagimontana</name>
    <dbReference type="NCBI Taxonomy" id="1858656"/>
    <lineage>
        <taxon>Bacteria</taxon>
        <taxon>Pseudomonadati</taxon>
        <taxon>Pseudomonadota</taxon>
        <taxon>Gammaproteobacteria</taxon>
        <taxon>Alteromonadales</taxon>
        <taxon>Alteromonadaceae</taxon>
        <taxon>Alteromonas/Salinimonas group</taxon>
        <taxon>Alteromonas</taxon>
    </lineage>
</organism>
<feature type="domain" description="CBS" evidence="3">
    <location>
        <begin position="10"/>
        <end position="68"/>
    </location>
</feature>
<dbReference type="Pfam" id="PF00571">
    <property type="entry name" value="CBS"/>
    <property type="match status" value="2"/>
</dbReference>
<dbReference type="InterPro" id="IPR044729">
    <property type="entry name" value="CBS_bac"/>
</dbReference>
<reference evidence="5" key="1">
    <citation type="submission" date="2014-12" db="EMBL/GenBank/DDBJ databases">
        <title>Complete genome sequence of a multi-drug resistant Klebsiella pneumoniae.</title>
        <authorList>
            <person name="Hua X."/>
            <person name="Chen Q."/>
            <person name="Li X."/>
            <person name="Feng Y."/>
            <person name="Ruan Z."/>
            <person name="Yu Y."/>
        </authorList>
    </citation>
    <scope>NUCLEOTIDE SEQUENCE [LARGE SCALE GENOMIC DNA]</scope>
    <source>
        <strain evidence="5">5.12</strain>
    </source>
</reference>
<sequence length="140" mass="15723">MISLEVCDYMNVHPVKLLETMAVAEAVECLLRTKQTGGPVVDAKGRVVGFLSEQDCLQRMIESSYYREHVCRVHEIMNAPALTVKPYTSVLELAQMLLKERPRVYPVIDDEGSLVGTINRAAVLRAIDEQLQSGYRKIAM</sequence>
<reference evidence="4 5" key="2">
    <citation type="submission" date="2020-04" db="EMBL/GenBank/DDBJ databases">
        <title>Complete genome sequence of Alteromonas pelagimontana 5.12T.</title>
        <authorList>
            <person name="Sinha R.K."/>
            <person name="Krishnan K.P."/>
            <person name="Kurian J.P."/>
        </authorList>
    </citation>
    <scope>NUCLEOTIDE SEQUENCE [LARGE SCALE GENOMIC DNA]</scope>
    <source>
        <strain evidence="4 5">5.12</strain>
    </source>
</reference>
<dbReference type="CDD" id="cd04629">
    <property type="entry name" value="CBS_pair_bac"/>
    <property type="match status" value="1"/>
</dbReference>
<dbReference type="InterPro" id="IPR046342">
    <property type="entry name" value="CBS_dom_sf"/>
</dbReference>
<dbReference type="KEGG" id="apel:CA267_001045"/>
<dbReference type="OrthoDB" id="9790355at2"/>
<protein>
    <submittedName>
        <fullName evidence="4">CBS domain-containing protein</fullName>
    </submittedName>
</protein>
<dbReference type="InterPro" id="IPR051257">
    <property type="entry name" value="Diverse_CBS-Domain"/>
</dbReference>
<name>A0A6M4M924_9ALTE</name>
<evidence type="ECO:0000313" key="5">
    <source>
        <dbReference type="Proteomes" id="UP000219285"/>
    </source>
</evidence>
<accession>A0A6M4M924</accession>
<dbReference type="AlphaFoldDB" id="A0A6M4M924"/>
<dbReference type="Gene3D" id="3.10.580.10">
    <property type="entry name" value="CBS-domain"/>
    <property type="match status" value="1"/>
</dbReference>
<dbReference type="PANTHER" id="PTHR43080:SF2">
    <property type="entry name" value="CBS DOMAIN-CONTAINING PROTEIN"/>
    <property type="match status" value="1"/>
</dbReference>
<proteinExistence type="predicted"/>
<evidence type="ECO:0000256" key="2">
    <source>
        <dbReference type="PROSITE-ProRule" id="PRU00703"/>
    </source>
</evidence>
<dbReference type="Proteomes" id="UP000219285">
    <property type="component" value="Chromosome"/>
</dbReference>
<dbReference type="PANTHER" id="PTHR43080">
    <property type="entry name" value="CBS DOMAIN-CONTAINING PROTEIN CBSX3, MITOCHONDRIAL"/>
    <property type="match status" value="1"/>
</dbReference>